<feature type="domain" description="C2H2-type" evidence="7">
    <location>
        <begin position="287"/>
        <end position="314"/>
    </location>
</feature>
<dbReference type="GO" id="GO:0000981">
    <property type="term" value="F:DNA-binding transcription factor activity, RNA polymerase II-specific"/>
    <property type="evidence" value="ECO:0007669"/>
    <property type="project" value="TreeGrafter"/>
</dbReference>
<dbReference type="OMA" id="CLRKHEL"/>
<keyword evidence="4" id="KW-0862">Zinc</keyword>
<feature type="domain" description="C2H2-type" evidence="7">
    <location>
        <begin position="315"/>
        <end position="342"/>
    </location>
</feature>
<dbReference type="GO" id="GO:0000977">
    <property type="term" value="F:RNA polymerase II transcription regulatory region sequence-specific DNA binding"/>
    <property type="evidence" value="ECO:0007669"/>
    <property type="project" value="TreeGrafter"/>
</dbReference>
<sequence>MEAEESTNAPAALSSFGGSDLFNDDSFEIFEENGGDASSVGSVVELTMENLPASSHEKQSWQDYDGMRAIELVESKCYRTPHGLQKEATFPCRPLVDDASTSTFQESEDSTTFTSQQEPQIPTGAAGRRGPLDKFALMIGENILHFKIVKTRPDMCYTDDRLYPCQYCGKVSQTKSAAEGHAEVCHNSEKKFRCDNCSATFSTKVSLALHMKYHAGPRPYRCAVCTKGFARSSTLSLHMKMHMAGHRHFCQICGRWFKTMNDLAEHENSCLAVLNGALVNTDRPFRWQCSYCEKMFHHRRDKNIHERVHTGEKPYTCGYCGRGFSQSQTLTIHIRTHTGEKPYSCSVCGQEFRDSSALRKHEYRHSTASSSSLVSSLYEDATVEIGLDDEQLWDGREL</sequence>
<dbReference type="STRING" id="27835.A0A0N4YDL4"/>
<dbReference type="PROSITE" id="PS00028">
    <property type="entry name" value="ZINC_FINGER_C2H2_1"/>
    <property type="match status" value="5"/>
</dbReference>
<dbReference type="GO" id="GO:0008270">
    <property type="term" value="F:zinc ion binding"/>
    <property type="evidence" value="ECO:0007669"/>
    <property type="project" value="UniProtKB-KW"/>
</dbReference>
<evidence type="ECO:0000256" key="6">
    <source>
        <dbReference type="SAM" id="MobiDB-lite"/>
    </source>
</evidence>
<dbReference type="PROSITE" id="PS50157">
    <property type="entry name" value="ZINC_FINGER_C2H2_2"/>
    <property type="match status" value="6"/>
</dbReference>
<dbReference type="FunFam" id="3.30.160.60:FF:000110">
    <property type="entry name" value="Zinc finger protein-like"/>
    <property type="match status" value="1"/>
</dbReference>
<keyword evidence="2" id="KW-0677">Repeat</keyword>
<dbReference type="PANTHER" id="PTHR24379:SF133">
    <property type="entry name" value="ZFP617 PROTEIN-RELATED"/>
    <property type="match status" value="1"/>
</dbReference>
<evidence type="ECO:0000256" key="4">
    <source>
        <dbReference type="ARBA" id="ARBA00022833"/>
    </source>
</evidence>
<feature type="domain" description="C2H2-type" evidence="7">
    <location>
        <begin position="192"/>
        <end position="219"/>
    </location>
</feature>
<keyword evidence="9" id="KW-1185">Reference proteome</keyword>
<dbReference type="EMBL" id="UYSL01021463">
    <property type="protein sequence ID" value="VDL78307.1"/>
    <property type="molecule type" value="Genomic_DNA"/>
</dbReference>
<evidence type="ECO:0000256" key="5">
    <source>
        <dbReference type="PROSITE-ProRule" id="PRU00042"/>
    </source>
</evidence>
<dbReference type="AlphaFoldDB" id="A0A0N4YDL4"/>
<dbReference type="FunFam" id="3.30.160.60:FF:000624">
    <property type="entry name" value="zinc finger protein 697"/>
    <property type="match status" value="1"/>
</dbReference>
<feature type="domain" description="C2H2-type" evidence="7">
    <location>
        <begin position="163"/>
        <end position="191"/>
    </location>
</feature>
<feature type="region of interest" description="Disordered" evidence="6">
    <location>
        <begin position="101"/>
        <end position="128"/>
    </location>
</feature>
<evidence type="ECO:0000256" key="1">
    <source>
        <dbReference type="ARBA" id="ARBA00022723"/>
    </source>
</evidence>
<proteinExistence type="predicted"/>
<evidence type="ECO:0000259" key="7">
    <source>
        <dbReference type="PROSITE" id="PS50157"/>
    </source>
</evidence>
<dbReference type="Proteomes" id="UP000271162">
    <property type="component" value="Unassembled WGS sequence"/>
</dbReference>
<dbReference type="SMART" id="SM00355">
    <property type="entry name" value="ZnF_C2H2"/>
    <property type="match status" value="7"/>
</dbReference>
<evidence type="ECO:0000313" key="10">
    <source>
        <dbReference type="WBParaSite" id="NBR_0001471701-mRNA-1"/>
    </source>
</evidence>
<gene>
    <name evidence="8" type="ORF">NBR_LOCUS14718</name>
</gene>
<dbReference type="FunFam" id="3.30.160.60:FF:000100">
    <property type="entry name" value="Zinc finger 45-like"/>
    <property type="match status" value="1"/>
</dbReference>
<evidence type="ECO:0000313" key="9">
    <source>
        <dbReference type="Proteomes" id="UP000271162"/>
    </source>
</evidence>
<protein>
    <submittedName>
        <fullName evidence="10">Zinc finger protein</fullName>
    </submittedName>
</protein>
<reference evidence="8 9" key="2">
    <citation type="submission" date="2018-11" db="EMBL/GenBank/DDBJ databases">
        <authorList>
            <consortium name="Pathogen Informatics"/>
        </authorList>
    </citation>
    <scope>NUCLEOTIDE SEQUENCE [LARGE SCALE GENOMIC DNA]</scope>
</reference>
<reference evidence="10" key="1">
    <citation type="submission" date="2017-02" db="UniProtKB">
        <authorList>
            <consortium name="WormBaseParasite"/>
        </authorList>
    </citation>
    <scope>IDENTIFICATION</scope>
</reference>
<feature type="domain" description="C2H2-type" evidence="7">
    <location>
        <begin position="220"/>
        <end position="247"/>
    </location>
</feature>
<dbReference type="Pfam" id="PF00096">
    <property type="entry name" value="zf-C2H2"/>
    <property type="match status" value="4"/>
</dbReference>
<dbReference type="GO" id="GO:0005634">
    <property type="term" value="C:nucleus"/>
    <property type="evidence" value="ECO:0007669"/>
    <property type="project" value="TreeGrafter"/>
</dbReference>
<dbReference type="PANTHER" id="PTHR24379">
    <property type="entry name" value="KRAB AND ZINC FINGER DOMAIN-CONTAINING"/>
    <property type="match status" value="1"/>
</dbReference>
<dbReference type="InterPro" id="IPR022755">
    <property type="entry name" value="Znf_C2H2_jaz"/>
</dbReference>
<evidence type="ECO:0000313" key="8">
    <source>
        <dbReference type="EMBL" id="VDL78307.1"/>
    </source>
</evidence>
<accession>A0A0N4YDL4</accession>
<dbReference type="WBParaSite" id="NBR_0001471701-mRNA-1">
    <property type="protein sequence ID" value="NBR_0001471701-mRNA-1"/>
    <property type="gene ID" value="NBR_0001471701"/>
</dbReference>
<name>A0A0N4YDL4_NIPBR</name>
<evidence type="ECO:0000256" key="3">
    <source>
        <dbReference type="ARBA" id="ARBA00022771"/>
    </source>
</evidence>
<organism evidence="10">
    <name type="scientific">Nippostrongylus brasiliensis</name>
    <name type="common">Rat hookworm</name>
    <dbReference type="NCBI Taxonomy" id="27835"/>
    <lineage>
        <taxon>Eukaryota</taxon>
        <taxon>Metazoa</taxon>
        <taxon>Ecdysozoa</taxon>
        <taxon>Nematoda</taxon>
        <taxon>Chromadorea</taxon>
        <taxon>Rhabditida</taxon>
        <taxon>Rhabditina</taxon>
        <taxon>Rhabditomorpha</taxon>
        <taxon>Strongyloidea</taxon>
        <taxon>Heligmosomidae</taxon>
        <taxon>Nippostrongylus</taxon>
    </lineage>
</organism>
<dbReference type="InterPro" id="IPR013087">
    <property type="entry name" value="Znf_C2H2_type"/>
</dbReference>
<dbReference type="InterPro" id="IPR036236">
    <property type="entry name" value="Znf_C2H2_sf"/>
</dbReference>
<keyword evidence="3 5" id="KW-0863">Zinc-finger</keyword>
<feature type="compositionally biased region" description="Polar residues" evidence="6">
    <location>
        <begin position="101"/>
        <end position="120"/>
    </location>
</feature>
<dbReference type="SUPFAM" id="SSF57667">
    <property type="entry name" value="beta-beta-alpha zinc fingers"/>
    <property type="match status" value="4"/>
</dbReference>
<keyword evidence="1" id="KW-0479">Metal-binding</keyword>
<evidence type="ECO:0000256" key="2">
    <source>
        <dbReference type="ARBA" id="ARBA00022737"/>
    </source>
</evidence>
<feature type="domain" description="C2H2-type" evidence="7">
    <location>
        <begin position="343"/>
        <end position="370"/>
    </location>
</feature>
<dbReference type="Gene3D" id="3.30.160.60">
    <property type="entry name" value="Classic Zinc Finger"/>
    <property type="match status" value="5"/>
</dbReference>
<dbReference type="FunFam" id="3.30.160.60:FF:000557">
    <property type="entry name" value="zinc finger and SCAN domain-containing protein 29"/>
    <property type="match status" value="1"/>
</dbReference>
<dbReference type="Pfam" id="PF12171">
    <property type="entry name" value="zf-C2H2_jaz"/>
    <property type="match status" value="1"/>
</dbReference>